<dbReference type="GO" id="GO:0061665">
    <property type="term" value="F:SUMO ligase activity"/>
    <property type="evidence" value="ECO:0007669"/>
    <property type="project" value="TreeGrafter"/>
</dbReference>
<feature type="compositionally biased region" description="Polar residues" evidence="5">
    <location>
        <begin position="911"/>
        <end position="920"/>
    </location>
</feature>
<feature type="region of interest" description="Disordered" evidence="5">
    <location>
        <begin position="911"/>
        <end position="949"/>
    </location>
</feature>
<dbReference type="GO" id="GO:0016925">
    <property type="term" value="P:protein sumoylation"/>
    <property type="evidence" value="ECO:0007669"/>
    <property type="project" value="TreeGrafter"/>
</dbReference>
<feature type="region of interest" description="Disordered" evidence="5">
    <location>
        <begin position="781"/>
        <end position="800"/>
    </location>
</feature>
<dbReference type="CDD" id="cd16650">
    <property type="entry name" value="SP-RING_PIAS-like"/>
    <property type="match status" value="1"/>
</dbReference>
<organism evidence="7 8">
    <name type="scientific">Calicophoron daubneyi</name>
    <name type="common">Rumen fluke</name>
    <name type="synonym">Paramphistomum daubneyi</name>
    <dbReference type="NCBI Taxonomy" id="300641"/>
    <lineage>
        <taxon>Eukaryota</taxon>
        <taxon>Metazoa</taxon>
        <taxon>Spiralia</taxon>
        <taxon>Lophotrochozoa</taxon>
        <taxon>Platyhelminthes</taxon>
        <taxon>Trematoda</taxon>
        <taxon>Digenea</taxon>
        <taxon>Plagiorchiida</taxon>
        <taxon>Pronocephalata</taxon>
        <taxon>Paramphistomoidea</taxon>
        <taxon>Paramphistomidae</taxon>
        <taxon>Calicophoron</taxon>
    </lineage>
</organism>
<feature type="region of interest" description="Disordered" evidence="5">
    <location>
        <begin position="1092"/>
        <end position="1215"/>
    </location>
</feature>
<feature type="domain" description="SP-RING-type" evidence="6">
    <location>
        <begin position="596"/>
        <end position="684"/>
    </location>
</feature>
<dbReference type="Proteomes" id="UP001497525">
    <property type="component" value="Unassembled WGS sequence"/>
</dbReference>
<evidence type="ECO:0000313" key="7">
    <source>
        <dbReference type="EMBL" id="CAL5142265.1"/>
    </source>
</evidence>
<evidence type="ECO:0000256" key="5">
    <source>
        <dbReference type="SAM" id="MobiDB-lite"/>
    </source>
</evidence>
<comment type="caution">
    <text evidence="7">The sequence shown here is derived from an EMBL/GenBank/DDBJ whole genome shotgun (WGS) entry which is preliminary data.</text>
</comment>
<evidence type="ECO:0000259" key="6">
    <source>
        <dbReference type="PROSITE" id="PS51044"/>
    </source>
</evidence>
<dbReference type="InterPro" id="IPR013083">
    <property type="entry name" value="Znf_RING/FYVE/PHD"/>
</dbReference>
<evidence type="ECO:0000256" key="3">
    <source>
        <dbReference type="ARBA" id="ARBA00022833"/>
    </source>
</evidence>
<proteinExistence type="predicted"/>
<feature type="compositionally biased region" description="Basic and acidic residues" evidence="5">
    <location>
        <begin position="921"/>
        <end position="932"/>
    </location>
</feature>
<evidence type="ECO:0000256" key="4">
    <source>
        <dbReference type="PROSITE-ProRule" id="PRU00452"/>
    </source>
</evidence>
<feature type="compositionally biased region" description="Basic residues" evidence="5">
    <location>
        <begin position="1196"/>
        <end position="1215"/>
    </location>
</feature>
<name>A0AAV2U0J9_CALDB</name>
<protein>
    <recommendedName>
        <fullName evidence="6">SP-RING-type domain-containing protein</fullName>
    </recommendedName>
</protein>
<dbReference type="AlphaFoldDB" id="A0AAV2U0J9"/>
<dbReference type="EMBL" id="CAXLJL010000989">
    <property type="protein sequence ID" value="CAL5142265.1"/>
    <property type="molecule type" value="Genomic_DNA"/>
</dbReference>
<gene>
    <name evidence="7" type="ORF">CDAUBV1_LOCUS17515</name>
</gene>
<keyword evidence="3" id="KW-0862">Zinc</keyword>
<sequence length="1215" mass="132856">MSGPNFPNGPLGPGFSLNFYRSDLRPSGQACTPSGNSRLLVSSRNSSLLNHPNGNSQSHSVPVSAPNPNAPSVSVPNLTVITSGVLPAAVSGFQPQAVLNNFFHSLLRSQTPVSSLPMPAANVSGYMNTIATNGRFILNSKPSPNPQDVPPAHASAVSSTQTVPPNNLPQICSTFSTSSTKAMSASGSSNRGACSSSSITMLQLLFQTNNLSELKPVEGRKEDQLRGRKLSSMGFLRWASICTRSFHWDRLTSTYPRCQVDIDALQRINWIVAPICLLGIYSESPFLRPVLLLRRVQFAVPGNPVPNFPDPDNMVRTLRELADAKVTKNAAFAPNYPSCASAVGFTTGYLTYVFTLDLDRLVVKLLIDRLRLRNSTPDWRVVLRLGWGTSDFYVPPSSGDSRHLNRALTKESLPRCLSVRVAGKGVSLPDPIFHGGQAQQLGRRLRLSIDITDKIPIRMSTPVRNKLVDVEITWLHAPLEDQSVGLLDLVAGGQISPILCHLIGLPLIQATLDRAYTIPDLITTFQEGASCVLDRPASEGASVEDMKALSYREDGVNSDAYDGVYGLYDNCLPPCRCISADSTKNSLQSRFQTTVDDDLCITDGDTGDSDYIPICLLCPLTRTRIGIPVRSVVCKHLQCFDLTSYLTINRRRPRWTCPICSALAPFRDLRRDELFASILNDPSTVDATFIHVNMNGEWRISPEEDAENNVSVPAQRLTEPEKVDTVTPPVLPSITDPTKDEPMSVEKADTEHEGTDAVAVSQTADRSAEVDVEVIVLSDDDADEKQQASAISSPKKSVEGELLRSELESRSSAPVTRCIPANSFEPTDTVEIDLTNDDSDHSCESNAYQASNPSTSLPTMVPSPLDGLESNNAGFYTGGRLKNRRPLIVLSPLSVVSEPGSPAVVSQNTVLSGHKSQTVHVSDKEPNVEHTSESISRTEPTNKSSINGFSDTLLNRRLFETFSPRDLSHSSGSVSSHSSGQIGLGKLHIQRDHSNGSGSWKKKASMDKHTYPVAKSNMNHVRSVGNNICPIRPVASYLDGAEDRVPGLDLFDFSDCEQGFVPDIARTHSRHQPVVKKRQAVALAQLMRQRATRNHHLPGESPAASTSTAVTSRYENPALPSTSRRFKQTASNASNISKRRRRSVNDSDDTQSYDESVSGSELSDNDDSPYTPLSQDSDESFSSYSSDDRWSPHQWSSKKRTKPKRLTRRRFTTRR</sequence>
<dbReference type="GO" id="GO:0000785">
    <property type="term" value="C:chromatin"/>
    <property type="evidence" value="ECO:0007669"/>
    <property type="project" value="TreeGrafter"/>
</dbReference>
<feature type="compositionally biased region" description="Low complexity" evidence="5">
    <location>
        <begin position="1103"/>
        <end position="1112"/>
    </location>
</feature>
<dbReference type="PROSITE" id="PS51044">
    <property type="entry name" value="ZF_SP_RING"/>
    <property type="match status" value="1"/>
</dbReference>
<reference evidence="7" key="1">
    <citation type="submission" date="2024-06" db="EMBL/GenBank/DDBJ databases">
        <authorList>
            <person name="Liu X."/>
            <person name="Lenzi L."/>
            <person name="Haldenby T S."/>
            <person name="Uol C."/>
        </authorList>
    </citation>
    <scope>NUCLEOTIDE SEQUENCE</scope>
</reference>
<dbReference type="GO" id="GO:0008270">
    <property type="term" value="F:zinc ion binding"/>
    <property type="evidence" value="ECO:0007669"/>
    <property type="project" value="UniProtKB-KW"/>
</dbReference>
<feature type="region of interest" description="Disordered" evidence="5">
    <location>
        <begin position="45"/>
        <end position="68"/>
    </location>
</feature>
<feature type="region of interest" description="Disordered" evidence="5">
    <location>
        <begin position="721"/>
        <end position="743"/>
    </location>
</feature>
<dbReference type="PANTHER" id="PTHR10782:SF4">
    <property type="entry name" value="TONALLI, ISOFORM E"/>
    <property type="match status" value="1"/>
</dbReference>
<dbReference type="Gene3D" id="3.30.40.10">
    <property type="entry name" value="Zinc/RING finger domain, C3HC4 (zinc finger)"/>
    <property type="match status" value="1"/>
</dbReference>
<dbReference type="Pfam" id="PF02891">
    <property type="entry name" value="zf-MIZ"/>
    <property type="match status" value="1"/>
</dbReference>
<dbReference type="PANTHER" id="PTHR10782">
    <property type="entry name" value="ZINC FINGER MIZ DOMAIN-CONTAINING PROTEIN"/>
    <property type="match status" value="1"/>
</dbReference>
<feature type="compositionally biased region" description="Polar residues" evidence="5">
    <location>
        <begin position="1153"/>
        <end position="1162"/>
    </location>
</feature>
<feature type="compositionally biased region" description="Polar residues" evidence="5">
    <location>
        <begin position="933"/>
        <end position="949"/>
    </location>
</feature>
<feature type="region of interest" description="Disordered" evidence="5">
    <location>
        <begin position="143"/>
        <end position="163"/>
    </location>
</feature>
<keyword evidence="1" id="KW-0479">Metal-binding</keyword>
<accession>A0AAV2U0J9</accession>
<feature type="compositionally biased region" description="Polar residues" evidence="5">
    <location>
        <begin position="1119"/>
        <end position="1136"/>
    </location>
</feature>
<evidence type="ECO:0000256" key="2">
    <source>
        <dbReference type="ARBA" id="ARBA00022771"/>
    </source>
</evidence>
<keyword evidence="2 4" id="KW-0863">Zinc-finger</keyword>
<evidence type="ECO:0000313" key="8">
    <source>
        <dbReference type="Proteomes" id="UP001497525"/>
    </source>
</evidence>
<dbReference type="InterPro" id="IPR004181">
    <property type="entry name" value="Znf_MIZ"/>
</dbReference>
<evidence type="ECO:0000256" key="1">
    <source>
        <dbReference type="ARBA" id="ARBA00022723"/>
    </source>
</evidence>